<evidence type="ECO:0000313" key="7">
    <source>
        <dbReference type="EMBL" id="MFL7899861.1"/>
    </source>
</evidence>
<name>A0A4D8PMQ6_9PROT</name>
<dbReference type="PANTHER" id="PTHR30537:SF74">
    <property type="entry name" value="HTH-TYPE TRANSCRIPTIONAL REGULATOR TRPI"/>
    <property type="match status" value="1"/>
</dbReference>
<evidence type="ECO:0000259" key="6">
    <source>
        <dbReference type="PROSITE" id="PS50931"/>
    </source>
</evidence>
<evidence type="ECO:0000256" key="4">
    <source>
        <dbReference type="ARBA" id="ARBA00023163"/>
    </source>
</evidence>
<evidence type="ECO:0000256" key="1">
    <source>
        <dbReference type="ARBA" id="ARBA00009437"/>
    </source>
</evidence>
<dbReference type="GO" id="GO:0006351">
    <property type="term" value="P:DNA-templated transcription"/>
    <property type="evidence" value="ECO:0007669"/>
    <property type="project" value="TreeGrafter"/>
</dbReference>
<dbReference type="InterPro" id="IPR058163">
    <property type="entry name" value="LysR-type_TF_proteobact-type"/>
</dbReference>
<evidence type="ECO:0000313" key="9">
    <source>
        <dbReference type="Proteomes" id="UP000298595"/>
    </source>
</evidence>
<dbReference type="CDD" id="cd08432">
    <property type="entry name" value="PBP2_GcdR_TrpI_HvrB_AmpR_like"/>
    <property type="match status" value="1"/>
</dbReference>
<dbReference type="InterPro" id="IPR000847">
    <property type="entry name" value="LysR_HTH_N"/>
</dbReference>
<dbReference type="Pfam" id="PF03466">
    <property type="entry name" value="LysR_substrate"/>
    <property type="match status" value="1"/>
</dbReference>
<dbReference type="Gene3D" id="3.40.190.10">
    <property type="entry name" value="Periplasmic binding protein-like II"/>
    <property type="match status" value="2"/>
</dbReference>
<keyword evidence="10" id="KW-1185">Reference proteome</keyword>
<dbReference type="AlphaFoldDB" id="A0A4D8PMQ6"/>
<accession>A0A4D8PMQ6</accession>
<evidence type="ECO:0000313" key="10">
    <source>
        <dbReference type="Proteomes" id="UP001628281"/>
    </source>
</evidence>
<dbReference type="EMBL" id="JBJLSN010000002">
    <property type="protein sequence ID" value="MFL7899861.1"/>
    <property type="molecule type" value="Genomic_DNA"/>
</dbReference>
<dbReference type="GO" id="GO:0043565">
    <property type="term" value="F:sequence-specific DNA binding"/>
    <property type="evidence" value="ECO:0007669"/>
    <property type="project" value="TreeGrafter"/>
</dbReference>
<comment type="similarity">
    <text evidence="1">Belongs to the LysR transcriptional regulatory family.</text>
</comment>
<dbReference type="InterPro" id="IPR036388">
    <property type="entry name" value="WH-like_DNA-bd_sf"/>
</dbReference>
<dbReference type="Proteomes" id="UP001628281">
    <property type="component" value="Unassembled WGS sequence"/>
</dbReference>
<evidence type="ECO:0000256" key="3">
    <source>
        <dbReference type="ARBA" id="ARBA00023125"/>
    </source>
</evidence>
<dbReference type="GO" id="GO:0003700">
    <property type="term" value="F:DNA-binding transcription factor activity"/>
    <property type="evidence" value="ECO:0007669"/>
    <property type="project" value="InterPro"/>
</dbReference>
<dbReference type="KEGG" id="aare:D3093_12495"/>
<dbReference type="Proteomes" id="UP000298595">
    <property type="component" value="Chromosome"/>
</dbReference>
<gene>
    <name evidence="7" type="ORF">ACJ41P_01900</name>
    <name evidence="8" type="ORF">D3093_12495</name>
</gene>
<evidence type="ECO:0000256" key="2">
    <source>
        <dbReference type="ARBA" id="ARBA00023015"/>
    </source>
</evidence>
<evidence type="ECO:0000256" key="5">
    <source>
        <dbReference type="SAM" id="MobiDB-lite"/>
    </source>
</evidence>
<feature type="region of interest" description="Disordered" evidence="5">
    <location>
        <begin position="288"/>
        <end position="309"/>
    </location>
</feature>
<dbReference type="InterPro" id="IPR005119">
    <property type="entry name" value="LysR_subst-bd"/>
</dbReference>
<proteinExistence type="inferred from homology"/>
<dbReference type="RefSeq" id="WP_137115701.1">
    <property type="nucleotide sequence ID" value="NZ_CP032321.1"/>
</dbReference>
<protein>
    <submittedName>
        <fullName evidence="8">LysR family transcriptional regulator</fullName>
    </submittedName>
    <submittedName>
        <fullName evidence="7">LysR substrate-binding domain-containing protein</fullName>
    </submittedName>
</protein>
<reference evidence="8 9" key="1">
    <citation type="submission" date="2018-09" db="EMBL/GenBank/DDBJ databases">
        <title>Whole genome based analysis of evolution and adaptive divergence in Indian and Brazilian strains of Azospirillum brasilense.</title>
        <authorList>
            <person name="Singh C."/>
            <person name="Tripathi A.K."/>
        </authorList>
    </citation>
    <scope>NUCLEOTIDE SEQUENCE [LARGE SCALE GENOMIC DNA]</scope>
    <source>
        <strain evidence="8 9">MTCC4035</strain>
    </source>
</reference>
<evidence type="ECO:0000313" key="8">
    <source>
        <dbReference type="EMBL" id="QCN96009.1"/>
    </source>
</evidence>
<dbReference type="Gene3D" id="1.10.10.10">
    <property type="entry name" value="Winged helix-like DNA-binding domain superfamily/Winged helix DNA-binding domain"/>
    <property type="match status" value="1"/>
</dbReference>
<dbReference type="PROSITE" id="PS50931">
    <property type="entry name" value="HTH_LYSR"/>
    <property type="match status" value="1"/>
</dbReference>
<dbReference type="InterPro" id="IPR036390">
    <property type="entry name" value="WH_DNA-bd_sf"/>
</dbReference>
<keyword evidence="2" id="KW-0805">Transcription regulation</keyword>
<dbReference type="FunFam" id="1.10.10.10:FF:000038">
    <property type="entry name" value="Glycine cleavage system transcriptional activator"/>
    <property type="match status" value="1"/>
</dbReference>
<feature type="domain" description="HTH lysR-type" evidence="6">
    <location>
        <begin position="6"/>
        <end position="63"/>
    </location>
</feature>
<dbReference type="SUPFAM" id="SSF53850">
    <property type="entry name" value="Periplasmic binding protein-like II"/>
    <property type="match status" value="1"/>
</dbReference>
<dbReference type="Pfam" id="PF00126">
    <property type="entry name" value="HTH_1"/>
    <property type="match status" value="1"/>
</dbReference>
<reference evidence="7 10" key="2">
    <citation type="submission" date="2024-11" db="EMBL/GenBank/DDBJ databases">
        <title>Draft genome sequences of two bacteria associated to sugarcane roots in Colombia.</title>
        <authorList>
            <person name="Pardo-Diaz S."/>
            <person name="Masmela-Mendoza J."/>
            <person name="Delgadillo-Duran P."/>
            <person name="Bautista E.J."/>
            <person name="Rojas-Tapias D.F."/>
        </authorList>
    </citation>
    <scope>NUCLEOTIDE SEQUENCE [LARGE SCALE GENOMIC DNA]</scope>
    <source>
        <strain evidence="7 10">Ap18</strain>
    </source>
</reference>
<keyword evidence="3" id="KW-0238">DNA-binding</keyword>
<sequence length="309" mass="33984">MPSRLPPLNALRAFVAAARHSSFRLAAEELNVTPGAVSRQIRSLELFLGVPLFDRSQRQVRLTEAGARYFTRIADLFTEIQQATDTLLDGDGRRTLRVDCIPTFAMHWLLPRLPLFQQRFPELAVSLSTAPGPIDIGRPFDYAIRRDPAHFAGLKPLPLMREHCVPVCSPSLPGLETLRSPADLTRRTVITIRARADLLPAWSTAHGLELDAFRSRMEVDHTYFAIQAAEDGLGVAIVPRLFVERPLETGRLTAPLGAEGVVSGHYYLLESRQRGHTEAPAFPDWLREQAMTSGNPSPAPGEGGAEGAG</sequence>
<dbReference type="SUPFAM" id="SSF46785">
    <property type="entry name" value="Winged helix' DNA-binding domain"/>
    <property type="match status" value="1"/>
</dbReference>
<dbReference type="EMBL" id="CP032321">
    <property type="protein sequence ID" value="QCN96009.1"/>
    <property type="molecule type" value="Genomic_DNA"/>
</dbReference>
<organism evidence="8 9">
    <name type="scientific">Azospirillum argentinense</name>
    <dbReference type="NCBI Taxonomy" id="2970906"/>
    <lineage>
        <taxon>Bacteria</taxon>
        <taxon>Pseudomonadati</taxon>
        <taxon>Pseudomonadota</taxon>
        <taxon>Alphaproteobacteria</taxon>
        <taxon>Rhodospirillales</taxon>
        <taxon>Azospirillaceae</taxon>
        <taxon>Azospirillum</taxon>
    </lineage>
</organism>
<keyword evidence="4" id="KW-0804">Transcription</keyword>
<dbReference type="PANTHER" id="PTHR30537">
    <property type="entry name" value="HTH-TYPE TRANSCRIPTIONAL REGULATOR"/>
    <property type="match status" value="1"/>
</dbReference>
<dbReference type="PRINTS" id="PR00039">
    <property type="entry name" value="HTHLYSR"/>
</dbReference>